<evidence type="ECO:0000313" key="3">
    <source>
        <dbReference type="Proteomes" id="UP000655443"/>
    </source>
</evidence>
<evidence type="ECO:0000313" key="2">
    <source>
        <dbReference type="EMBL" id="GHE03460.1"/>
    </source>
</evidence>
<proteinExistence type="predicted"/>
<dbReference type="SUPFAM" id="SSF52218">
    <property type="entry name" value="Flavoproteins"/>
    <property type="match status" value="1"/>
</dbReference>
<dbReference type="EMBL" id="BMVG01000006">
    <property type="protein sequence ID" value="GHE03460.1"/>
    <property type="molecule type" value="Genomic_DNA"/>
</dbReference>
<keyword evidence="3" id="KW-1185">Reference proteome</keyword>
<dbReference type="AlphaFoldDB" id="A0A919D2F8"/>
<dbReference type="GO" id="GO:0005829">
    <property type="term" value="C:cytosol"/>
    <property type="evidence" value="ECO:0007669"/>
    <property type="project" value="TreeGrafter"/>
</dbReference>
<comment type="caution">
    <text evidence="2">The sequence shown here is derived from an EMBL/GenBank/DDBJ whole genome shotgun (WGS) entry which is preliminary data.</text>
</comment>
<sequence length="218" mass="22925">MSVTSNEAVSVSMSMPMSVSVSDEAPLRVAVLVGSVREGRLGPAVTEWFLGAAAGDAGLDLDVIDLAGIDLPMALPSFGGTPSPGAVAALRDISPRLADADAFVVVTPEYNHSFPASLKNFIDWHHAQWQAKPVGFVSYGGLGGGLRAVEQLRLVFAELHAMTVRDSVSLHGPWSGLGEDGTPRDTAVCTGALKGMLGQLTWWGRALRSARAERPYEG</sequence>
<dbReference type="InterPro" id="IPR005025">
    <property type="entry name" value="FMN_Rdtase-like_dom"/>
</dbReference>
<dbReference type="PANTHER" id="PTHR30543:SF21">
    <property type="entry name" value="NAD(P)H-DEPENDENT FMN REDUCTASE LOT6"/>
    <property type="match status" value="1"/>
</dbReference>
<dbReference type="InterPro" id="IPR029039">
    <property type="entry name" value="Flavoprotein-like_sf"/>
</dbReference>
<dbReference type="GO" id="GO:0016491">
    <property type="term" value="F:oxidoreductase activity"/>
    <property type="evidence" value="ECO:0007669"/>
    <property type="project" value="InterPro"/>
</dbReference>
<accession>A0A919D2F8</accession>
<dbReference type="InterPro" id="IPR050712">
    <property type="entry name" value="NAD(P)H-dep_reductase"/>
</dbReference>
<name>A0A919D2F8_9ACTN</name>
<protein>
    <submittedName>
        <fullName evidence="2">FMN reductase</fullName>
    </submittedName>
</protein>
<gene>
    <name evidence="2" type="ORF">GCM10010339_30870</name>
</gene>
<dbReference type="Proteomes" id="UP000655443">
    <property type="component" value="Unassembled WGS sequence"/>
</dbReference>
<reference evidence="2" key="1">
    <citation type="journal article" date="2014" name="Int. J. Syst. Evol. Microbiol.">
        <title>Complete genome sequence of Corynebacterium casei LMG S-19264T (=DSM 44701T), isolated from a smear-ripened cheese.</title>
        <authorList>
            <consortium name="US DOE Joint Genome Institute (JGI-PGF)"/>
            <person name="Walter F."/>
            <person name="Albersmeier A."/>
            <person name="Kalinowski J."/>
            <person name="Ruckert C."/>
        </authorList>
    </citation>
    <scope>NUCLEOTIDE SEQUENCE</scope>
    <source>
        <strain evidence="2">JCM 4714</strain>
    </source>
</reference>
<dbReference type="GO" id="GO:0010181">
    <property type="term" value="F:FMN binding"/>
    <property type="evidence" value="ECO:0007669"/>
    <property type="project" value="TreeGrafter"/>
</dbReference>
<dbReference type="Gene3D" id="3.40.50.360">
    <property type="match status" value="1"/>
</dbReference>
<dbReference type="PANTHER" id="PTHR30543">
    <property type="entry name" value="CHROMATE REDUCTASE"/>
    <property type="match status" value="1"/>
</dbReference>
<evidence type="ECO:0000259" key="1">
    <source>
        <dbReference type="Pfam" id="PF03358"/>
    </source>
</evidence>
<reference evidence="2" key="2">
    <citation type="submission" date="2020-09" db="EMBL/GenBank/DDBJ databases">
        <authorList>
            <person name="Sun Q."/>
            <person name="Ohkuma M."/>
        </authorList>
    </citation>
    <scope>NUCLEOTIDE SEQUENCE</scope>
    <source>
        <strain evidence="2">JCM 4714</strain>
    </source>
</reference>
<organism evidence="2 3">
    <name type="scientific">Streptomyces alanosinicus</name>
    <dbReference type="NCBI Taxonomy" id="68171"/>
    <lineage>
        <taxon>Bacteria</taxon>
        <taxon>Bacillati</taxon>
        <taxon>Actinomycetota</taxon>
        <taxon>Actinomycetes</taxon>
        <taxon>Kitasatosporales</taxon>
        <taxon>Streptomycetaceae</taxon>
        <taxon>Streptomyces</taxon>
    </lineage>
</organism>
<feature type="domain" description="NADPH-dependent FMN reductase-like" evidence="1">
    <location>
        <begin position="28"/>
        <end position="171"/>
    </location>
</feature>
<dbReference type="Pfam" id="PF03358">
    <property type="entry name" value="FMN_red"/>
    <property type="match status" value="1"/>
</dbReference>